<proteinExistence type="predicted"/>
<dbReference type="STRING" id="9103.ENSMGAP00000019366"/>
<dbReference type="AlphaFoldDB" id="H9H2J3"/>
<name>H9H2J3_MELGA</name>
<reference evidence="2" key="2">
    <citation type="submission" date="2025-08" db="UniProtKB">
        <authorList>
            <consortium name="Ensembl"/>
        </authorList>
    </citation>
    <scope>IDENTIFICATION</scope>
</reference>
<reference evidence="2" key="3">
    <citation type="submission" date="2025-09" db="UniProtKB">
        <authorList>
            <consortium name="Ensembl"/>
        </authorList>
    </citation>
    <scope>IDENTIFICATION</scope>
</reference>
<dbReference type="InParanoid" id="H9H2J3"/>
<evidence type="ECO:0000313" key="3">
    <source>
        <dbReference type="Proteomes" id="UP000001645"/>
    </source>
</evidence>
<sequence>MALADVVRLPSASEAPFVPLGAPRDLPGPPSELAVRPCGGADPPGPGLRLLHGTTTLAFKVRTPKPPCRTP</sequence>
<reference evidence="2" key="1">
    <citation type="journal article" date="2010" name="PLoS Biol.">
        <title>Multi-platform next-generation sequencing of the domestic turkey (Meleagris gallopavo): genome assembly and analysis.</title>
        <authorList>
            <person name="Dalloul R.A."/>
            <person name="Long J.A."/>
            <person name="Zimin A.V."/>
            <person name="Aslam L."/>
            <person name="Beal K."/>
            <person name="Blomberg L.A."/>
            <person name="Bouffard P."/>
            <person name="Burt D.W."/>
            <person name="Crasta O."/>
            <person name="Crooijmans R.P."/>
            <person name="Cooper K."/>
            <person name="Coulombe R.A."/>
            <person name="De S."/>
            <person name="Delany M.E."/>
            <person name="Dodgson J.B."/>
            <person name="Dong J.J."/>
            <person name="Evans C."/>
            <person name="Frederickson K.M."/>
            <person name="Flicek P."/>
            <person name="Florea L."/>
            <person name="Folkerts O."/>
            <person name="Groenen M.A."/>
            <person name="Harkins T.T."/>
            <person name="Herrero J."/>
            <person name="Hoffmann S."/>
            <person name="Megens H.J."/>
            <person name="Jiang A."/>
            <person name="de Jong P."/>
            <person name="Kaiser P."/>
            <person name="Kim H."/>
            <person name="Kim K.W."/>
            <person name="Kim S."/>
            <person name="Langenberger D."/>
            <person name="Lee M.K."/>
            <person name="Lee T."/>
            <person name="Mane S."/>
            <person name="Marcais G."/>
            <person name="Marz M."/>
            <person name="McElroy A.P."/>
            <person name="Modise T."/>
            <person name="Nefedov M."/>
            <person name="Notredame C."/>
            <person name="Paton I.R."/>
            <person name="Payne W.S."/>
            <person name="Pertea G."/>
            <person name="Prickett D."/>
            <person name="Puiu D."/>
            <person name="Qioa D."/>
            <person name="Raineri E."/>
            <person name="Ruffier M."/>
            <person name="Salzberg S.L."/>
            <person name="Schatz M.C."/>
            <person name="Scheuring C."/>
            <person name="Schmidt C.J."/>
            <person name="Schroeder S."/>
            <person name="Searle S.M."/>
            <person name="Smith E.J."/>
            <person name="Smith J."/>
            <person name="Sonstegard T.S."/>
            <person name="Stadler P.F."/>
            <person name="Tafer H."/>
            <person name="Tu Z.J."/>
            <person name="Van Tassell C.P."/>
            <person name="Vilella A.J."/>
            <person name="Williams K.P."/>
            <person name="Yorke J.A."/>
            <person name="Zhang L."/>
            <person name="Zhang H.B."/>
            <person name="Zhang X."/>
            <person name="Zhang Y."/>
            <person name="Reed K.M."/>
        </authorList>
    </citation>
    <scope>NUCLEOTIDE SEQUENCE [LARGE SCALE GENOMIC DNA]</scope>
</reference>
<dbReference type="Bgee" id="ENSMGAG00000017400">
    <property type="expression patterns" value="Expressed in proventriculus and 17 other cell types or tissues"/>
</dbReference>
<organism evidence="2 3">
    <name type="scientific">Meleagris gallopavo</name>
    <name type="common">Wild turkey</name>
    <dbReference type="NCBI Taxonomy" id="9103"/>
    <lineage>
        <taxon>Eukaryota</taxon>
        <taxon>Metazoa</taxon>
        <taxon>Chordata</taxon>
        <taxon>Craniata</taxon>
        <taxon>Vertebrata</taxon>
        <taxon>Euteleostomi</taxon>
        <taxon>Archelosauria</taxon>
        <taxon>Archosauria</taxon>
        <taxon>Dinosauria</taxon>
        <taxon>Saurischia</taxon>
        <taxon>Theropoda</taxon>
        <taxon>Coelurosauria</taxon>
        <taxon>Aves</taxon>
        <taxon>Neognathae</taxon>
        <taxon>Galloanserae</taxon>
        <taxon>Galliformes</taxon>
        <taxon>Phasianidae</taxon>
        <taxon>Meleagridinae</taxon>
        <taxon>Meleagris</taxon>
    </lineage>
</organism>
<evidence type="ECO:0000256" key="1">
    <source>
        <dbReference type="SAM" id="MobiDB-lite"/>
    </source>
</evidence>
<dbReference type="Ensembl" id="ENSMGAT00000019349.2">
    <property type="protein sequence ID" value="ENSMGAP00000019366.2"/>
    <property type="gene ID" value="ENSMGAG00000017400.2"/>
</dbReference>
<dbReference type="Proteomes" id="UP000001645">
    <property type="component" value="Unplaced"/>
</dbReference>
<keyword evidence="3" id="KW-1185">Reference proteome</keyword>
<dbReference type="HOGENOM" id="CLU_2928701_0_0_1"/>
<accession>H9H2J3</accession>
<protein>
    <submittedName>
        <fullName evidence="2">Uncharacterized protein</fullName>
    </submittedName>
</protein>
<feature type="region of interest" description="Disordered" evidence="1">
    <location>
        <begin position="15"/>
        <end position="46"/>
    </location>
</feature>
<evidence type="ECO:0000313" key="2">
    <source>
        <dbReference type="Ensembl" id="ENSMGAP00000019366.2"/>
    </source>
</evidence>